<keyword evidence="1" id="KW-0614">Plasmid</keyword>
<dbReference type="Gene3D" id="1.10.1220.10">
    <property type="entry name" value="Met repressor-like"/>
    <property type="match status" value="1"/>
</dbReference>
<dbReference type="Pfam" id="PF23807">
    <property type="entry name" value="RHH_10"/>
    <property type="match status" value="1"/>
</dbReference>
<sequence>MIEVLKIPVMPTPEKTVMLQVEVKESIRTRLRVQAVQRGLTMGELAEQILDQALKKLEKEGV</sequence>
<dbReference type="InterPro" id="IPR013321">
    <property type="entry name" value="Arc_rbn_hlx_hlx"/>
</dbReference>
<evidence type="ECO:0000313" key="1">
    <source>
        <dbReference type="EMBL" id="AFZ15699.1"/>
    </source>
</evidence>
<dbReference type="HOGENOM" id="CLU_3024486_0_0_3"/>
<dbReference type="AlphaFoldDB" id="K9W7C6"/>
<dbReference type="GO" id="GO:0006355">
    <property type="term" value="P:regulation of DNA-templated transcription"/>
    <property type="evidence" value="ECO:0007669"/>
    <property type="project" value="InterPro"/>
</dbReference>
<dbReference type="SUPFAM" id="SSF47598">
    <property type="entry name" value="Ribbon-helix-helix"/>
    <property type="match status" value="1"/>
</dbReference>
<dbReference type="Proteomes" id="UP000010472">
    <property type="component" value="Plasmid pCRI9333.05"/>
</dbReference>
<gene>
    <name evidence="1" type="ORF">Cri9333_4943</name>
</gene>
<proteinExistence type="predicted"/>
<accession>K9W7C6</accession>
<dbReference type="EMBL" id="CP003625">
    <property type="protein sequence ID" value="AFZ15699.1"/>
    <property type="molecule type" value="Genomic_DNA"/>
</dbReference>
<keyword evidence="2" id="KW-1185">Reference proteome</keyword>
<evidence type="ECO:0008006" key="3">
    <source>
        <dbReference type="Google" id="ProtNLM"/>
    </source>
</evidence>
<dbReference type="KEGG" id="cep:Cri9333_4943"/>
<organism evidence="1 2">
    <name type="scientific">Crinalium epipsammum PCC 9333</name>
    <dbReference type="NCBI Taxonomy" id="1173022"/>
    <lineage>
        <taxon>Bacteria</taxon>
        <taxon>Bacillati</taxon>
        <taxon>Cyanobacteriota</taxon>
        <taxon>Cyanophyceae</taxon>
        <taxon>Gomontiellales</taxon>
        <taxon>Gomontiellaceae</taxon>
        <taxon>Crinalium</taxon>
    </lineage>
</organism>
<geneLocation type="plasmid" evidence="1 2">
    <name>pCRI9333.05</name>
</geneLocation>
<evidence type="ECO:0000313" key="2">
    <source>
        <dbReference type="Proteomes" id="UP000010472"/>
    </source>
</evidence>
<dbReference type="RefSeq" id="WP_015180079.1">
    <property type="nucleotide sequence ID" value="NC_019736.1"/>
</dbReference>
<dbReference type="InterPro" id="IPR010985">
    <property type="entry name" value="Ribbon_hlx_hlx"/>
</dbReference>
<dbReference type="InterPro" id="IPR056972">
    <property type="entry name" value="RHH_dom-containing"/>
</dbReference>
<dbReference type="OrthoDB" id="9974080at2"/>
<name>K9W7C6_9CYAN</name>
<reference evidence="1 2" key="1">
    <citation type="submission" date="2012-06" db="EMBL/GenBank/DDBJ databases">
        <title>Finished plasmid 5 of genome of Crinalium epipsammum PCC 9333.</title>
        <authorList>
            <consortium name="US DOE Joint Genome Institute"/>
            <person name="Gugger M."/>
            <person name="Coursin T."/>
            <person name="Rippka R."/>
            <person name="Tandeau De Marsac N."/>
            <person name="Huntemann M."/>
            <person name="Wei C.-L."/>
            <person name="Han J."/>
            <person name="Detter J.C."/>
            <person name="Han C."/>
            <person name="Tapia R."/>
            <person name="Davenport K."/>
            <person name="Daligault H."/>
            <person name="Erkkila T."/>
            <person name="Gu W."/>
            <person name="Munk A.C.C."/>
            <person name="Teshima H."/>
            <person name="Xu Y."/>
            <person name="Chain P."/>
            <person name="Chen A."/>
            <person name="Krypides N."/>
            <person name="Mavromatis K."/>
            <person name="Markowitz V."/>
            <person name="Szeto E."/>
            <person name="Ivanova N."/>
            <person name="Mikhailova N."/>
            <person name="Ovchinnikova G."/>
            <person name="Pagani I."/>
            <person name="Pati A."/>
            <person name="Goodwin L."/>
            <person name="Peters L."/>
            <person name="Pitluck S."/>
            <person name="Woyke T."/>
            <person name="Kerfeld C."/>
        </authorList>
    </citation>
    <scope>NUCLEOTIDE SEQUENCE [LARGE SCALE GENOMIC DNA]</scope>
    <source>
        <strain evidence="1 2">PCC 9333</strain>
        <plasmid evidence="2">Plasmid pCRI9333.05</plasmid>
    </source>
</reference>
<protein>
    <recommendedName>
        <fullName evidence="3">CopG-like ribbon-helix-helix domain-containing protein</fullName>
    </recommendedName>
</protein>